<feature type="chain" id="PRO_5037750734" evidence="1">
    <location>
        <begin position="22"/>
        <end position="84"/>
    </location>
</feature>
<dbReference type="AlphaFoldDB" id="A0A940DS17"/>
<proteinExistence type="predicted"/>
<sequence length="84" mass="8821">MKTVYRVLAAAAIAAVSAGCAKEEIEGQSQMPQAKVEMAFTSEAASTRTQLVDGSKVIWTEGDAIGIFGGAEAVERFALQEIDV</sequence>
<accession>A0A940DS17</accession>
<dbReference type="Proteomes" id="UP000725002">
    <property type="component" value="Unassembled WGS sequence"/>
</dbReference>
<organism evidence="2 3">
    <name type="scientific">Candidatus Cryptobacteroides avicola</name>
    <dbReference type="NCBI Taxonomy" id="2840757"/>
    <lineage>
        <taxon>Bacteria</taxon>
        <taxon>Pseudomonadati</taxon>
        <taxon>Bacteroidota</taxon>
        <taxon>Bacteroidia</taxon>
        <taxon>Bacteroidales</taxon>
        <taxon>Candidatus Cryptobacteroides</taxon>
    </lineage>
</organism>
<keyword evidence="1" id="KW-0732">Signal</keyword>
<gene>
    <name evidence="2" type="ORF">IAB75_06605</name>
</gene>
<reference evidence="2" key="1">
    <citation type="submission" date="2020-10" db="EMBL/GenBank/DDBJ databases">
        <authorList>
            <person name="Gilroy R."/>
        </authorList>
    </citation>
    <scope>NUCLEOTIDE SEQUENCE</scope>
    <source>
        <strain evidence="2">G3-8215</strain>
    </source>
</reference>
<feature type="non-terminal residue" evidence="2">
    <location>
        <position position="84"/>
    </location>
</feature>
<name>A0A940DS17_9BACT</name>
<dbReference type="PROSITE" id="PS51257">
    <property type="entry name" value="PROKAR_LIPOPROTEIN"/>
    <property type="match status" value="1"/>
</dbReference>
<feature type="signal peptide" evidence="1">
    <location>
        <begin position="1"/>
        <end position="21"/>
    </location>
</feature>
<comment type="caution">
    <text evidence="2">The sequence shown here is derived from an EMBL/GenBank/DDBJ whole genome shotgun (WGS) entry which is preliminary data.</text>
</comment>
<reference evidence="2" key="2">
    <citation type="journal article" date="2021" name="PeerJ">
        <title>Extensive microbial diversity within the chicken gut microbiome revealed by metagenomics and culture.</title>
        <authorList>
            <person name="Gilroy R."/>
            <person name="Ravi A."/>
            <person name="Getino M."/>
            <person name="Pursley I."/>
            <person name="Horton D.L."/>
            <person name="Alikhan N.F."/>
            <person name="Baker D."/>
            <person name="Gharbi K."/>
            <person name="Hall N."/>
            <person name="Watson M."/>
            <person name="Adriaenssens E.M."/>
            <person name="Foster-Nyarko E."/>
            <person name="Jarju S."/>
            <person name="Secka A."/>
            <person name="Antonio M."/>
            <person name="Oren A."/>
            <person name="Chaudhuri R.R."/>
            <person name="La Ragione R."/>
            <person name="Hildebrand F."/>
            <person name="Pallen M.J."/>
        </authorList>
    </citation>
    <scope>NUCLEOTIDE SEQUENCE</scope>
    <source>
        <strain evidence="2">G3-8215</strain>
    </source>
</reference>
<dbReference type="EMBL" id="JADILV010000044">
    <property type="protein sequence ID" value="MBO8483765.1"/>
    <property type="molecule type" value="Genomic_DNA"/>
</dbReference>
<evidence type="ECO:0000313" key="2">
    <source>
        <dbReference type="EMBL" id="MBO8483765.1"/>
    </source>
</evidence>
<protein>
    <submittedName>
        <fullName evidence="2">Uncharacterized protein</fullName>
    </submittedName>
</protein>
<evidence type="ECO:0000313" key="3">
    <source>
        <dbReference type="Proteomes" id="UP000725002"/>
    </source>
</evidence>
<evidence type="ECO:0000256" key="1">
    <source>
        <dbReference type="SAM" id="SignalP"/>
    </source>
</evidence>
<dbReference type="CDD" id="cd13120">
    <property type="entry name" value="BF2867_like_N"/>
    <property type="match status" value="1"/>
</dbReference>